<accession>A0A9X9BXB3</accession>
<gene>
    <name evidence="2" type="ORF">FOT63_25605</name>
</gene>
<protein>
    <recommendedName>
        <fullName evidence="4">Tail fiber protein</fullName>
    </recommendedName>
</protein>
<evidence type="ECO:0000313" key="3">
    <source>
        <dbReference type="Proteomes" id="UP000321307"/>
    </source>
</evidence>
<dbReference type="RefSeq" id="WP_147839278.1">
    <property type="nucleotide sequence ID" value="NZ_VOUP01000056.1"/>
</dbReference>
<evidence type="ECO:0000313" key="2">
    <source>
        <dbReference type="EMBL" id="TXE22161.1"/>
    </source>
</evidence>
<proteinExistence type="predicted"/>
<dbReference type="EMBL" id="VOUP01000056">
    <property type="protein sequence ID" value="TXE22161.1"/>
    <property type="molecule type" value="Genomic_DNA"/>
</dbReference>
<evidence type="ECO:0000256" key="1">
    <source>
        <dbReference type="SAM" id="MobiDB-lite"/>
    </source>
</evidence>
<organism evidence="2 3">
    <name type="scientific">Serratia ureilytica</name>
    <dbReference type="NCBI Taxonomy" id="300181"/>
    <lineage>
        <taxon>Bacteria</taxon>
        <taxon>Pseudomonadati</taxon>
        <taxon>Pseudomonadota</taxon>
        <taxon>Gammaproteobacteria</taxon>
        <taxon>Enterobacterales</taxon>
        <taxon>Yersiniaceae</taxon>
        <taxon>Serratia</taxon>
    </lineage>
</organism>
<feature type="region of interest" description="Disordered" evidence="1">
    <location>
        <begin position="1"/>
        <end position="29"/>
    </location>
</feature>
<evidence type="ECO:0008006" key="4">
    <source>
        <dbReference type="Google" id="ProtNLM"/>
    </source>
</evidence>
<name>A0A9X9BXB3_9GAMM</name>
<dbReference type="Proteomes" id="UP000321307">
    <property type="component" value="Unassembled WGS sequence"/>
</dbReference>
<reference evidence="2 3" key="1">
    <citation type="submission" date="2019-07" db="EMBL/GenBank/DDBJ databases">
        <title>Serratia strains were isolated from fresh produce.</title>
        <authorList>
            <person name="Cho G.-S."/>
            <person name="Stein M."/>
            <person name="Lee W."/>
            <person name="Suh S.H."/>
            <person name="Franz C.M.A.P."/>
        </authorList>
    </citation>
    <scope>NUCLEOTIDE SEQUENCE [LARGE SCALE GENOMIC DNA]</scope>
    <source>
        <strain evidence="2 3">S17</strain>
    </source>
</reference>
<sequence length="263" mass="26925">MAIKQSTSILGDAGSGGSSSDVKSVNHIQPGPDGDITVPLFGLGQGPIAKTDAYSNIAQFYRVNNTSANKPPAVTGNVSAGIACLPMDAAPSAGYVAVVGGSLAAYVGYSGVEAGGITWARIYTDKFKPTLAELKALGNTGDQVLDGKLQLNHQLVLKSIVQTDANVLVFKFGEDDGVIDVAIKATATPDNHGQLALGVRDDTGNVINALTIDGNNKAIIVQPGYKFHVGDSSVDLSTVTPFGLQLMACQDVAAARALLGITG</sequence>
<comment type="caution">
    <text evidence="2">The sequence shown here is derived from an EMBL/GenBank/DDBJ whole genome shotgun (WGS) entry which is preliminary data.</text>
</comment>
<dbReference type="AlphaFoldDB" id="A0A9X9BXB3"/>